<keyword evidence="1" id="KW-1133">Transmembrane helix</keyword>
<evidence type="ECO:0000256" key="1">
    <source>
        <dbReference type="SAM" id="Phobius"/>
    </source>
</evidence>
<feature type="transmembrane region" description="Helical" evidence="1">
    <location>
        <begin position="123"/>
        <end position="140"/>
    </location>
</feature>
<evidence type="ECO:0000313" key="2">
    <source>
        <dbReference type="EMBL" id="GAA3516286.1"/>
    </source>
</evidence>
<proteinExistence type="predicted"/>
<keyword evidence="3" id="KW-1185">Reference proteome</keyword>
<keyword evidence="1" id="KW-0812">Transmembrane</keyword>
<dbReference type="RefSeq" id="WP_344929294.1">
    <property type="nucleotide sequence ID" value="NZ_BAABCW010000016.1"/>
</dbReference>
<evidence type="ECO:0000313" key="3">
    <source>
        <dbReference type="Proteomes" id="UP001500459"/>
    </source>
</evidence>
<accession>A0ABP6UT80</accession>
<keyword evidence="1" id="KW-0472">Membrane</keyword>
<dbReference type="EMBL" id="BAABCW010000016">
    <property type="protein sequence ID" value="GAA3516286.1"/>
    <property type="molecule type" value="Genomic_DNA"/>
</dbReference>
<name>A0ABP6UT80_9FLAO</name>
<sequence>MKTNNKHIDKTGFKTPTDYFDQFEEKLFDKVKGQLEISSSSLPEESKNNFKVPGNYFNDFDDKLLSRLNNEELTLSENLKNGLSVPENYFENVEKLILEKTTSSKKEHNKESKVISLFSRKRLLSVVAVAATIVIIFSVFTTPTETKSLDFNDIAVADIESYFDNDETQFSEIDIASLLDTETNLTDVFNDTDISDEVLLDYLSDEQLENEIISIEQ</sequence>
<comment type="caution">
    <text evidence="2">The sequence shown here is derived from an EMBL/GenBank/DDBJ whole genome shotgun (WGS) entry which is preliminary data.</text>
</comment>
<gene>
    <name evidence="2" type="ORF">GCM10022393_32900</name>
</gene>
<organism evidence="2 3">
    <name type="scientific">Aquimarina addita</name>
    <dbReference type="NCBI Taxonomy" id="870485"/>
    <lineage>
        <taxon>Bacteria</taxon>
        <taxon>Pseudomonadati</taxon>
        <taxon>Bacteroidota</taxon>
        <taxon>Flavobacteriia</taxon>
        <taxon>Flavobacteriales</taxon>
        <taxon>Flavobacteriaceae</taxon>
        <taxon>Aquimarina</taxon>
    </lineage>
</organism>
<protein>
    <submittedName>
        <fullName evidence="2">Uncharacterized protein</fullName>
    </submittedName>
</protein>
<reference evidence="3" key="1">
    <citation type="journal article" date="2019" name="Int. J. Syst. Evol. Microbiol.">
        <title>The Global Catalogue of Microorganisms (GCM) 10K type strain sequencing project: providing services to taxonomists for standard genome sequencing and annotation.</title>
        <authorList>
            <consortium name="The Broad Institute Genomics Platform"/>
            <consortium name="The Broad Institute Genome Sequencing Center for Infectious Disease"/>
            <person name="Wu L."/>
            <person name="Ma J."/>
        </authorList>
    </citation>
    <scope>NUCLEOTIDE SEQUENCE [LARGE SCALE GENOMIC DNA]</scope>
    <source>
        <strain evidence="3">JCM 17106</strain>
    </source>
</reference>
<dbReference type="Proteomes" id="UP001500459">
    <property type="component" value="Unassembled WGS sequence"/>
</dbReference>